<dbReference type="PANTHER" id="PTHR43048">
    <property type="entry name" value="METHYLMALONYL-COA EPIMERASE"/>
    <property type="match status" value="1"/>
</dbReference>
<dbReference type="PROSITE" id="PS51819">
    <property type="entry name" value="VOC"/>
    <property type="match status" value="1"/>
</dbReference>
<dbReference type="GO" id="GO:0004493">
    <property type="term" value="F:methylmalonyl-CoA epimerase activity"/>
    <property type="evidence" value="ECO:0007669"/>
    <property type="project" value="TreeGrafter"/>
</dbReference>
<comment type="caution">
    <text evidence="3">The sequence shown here is derived from an EMBL/GenBank/DDBJ whole genome shotgun (WGS) entry which is preliminary data.</text>
</comment>
<dbReference type="EMBL" id="JPVQ01000045">
    <property type="protein sequence ID" value="KGR89459.1"/>
    <property type="molecule type" value="Genomic_DNA"/>
</dbReference>
<dbReference type="Proteomes" id="UP000030595">
    <property type="component" value="Unassembled WGS sequence"/>
</dbReference>
<dbReference type="SUPFAM" id="SSF54593">
    <property type="entry name" value="Glyoxalase/Bleomycin resistance protein/Dihydroxybiphenyl dioxygenase"/>
    <property type="match status" value="1"/>
</dbReference>
<dbReference type="PANTHER" id="PTHR43048:SF3">
    <property type="entry name" value="METHYLMALONYL-COA EPIMERASE, MITOCHONDRIAL"/>
    <property type="match status" value="1"/>
</dbReference>
<sequence>MIRDIWHTSFTVSNIEKSIAFYRDILGLTLIHEQIQHNEYTANLVGYPNAHLKVAMFGISNKPMGAAGHVLELVEYVHPKGEYVPVGTAHTRSAHFAFEVDDIFTLVQKLKTAGVEFKSDVVKIVEGRNKGGYTVYFYDPDNITLELVQAPK</sequence>
<evidence type="ECO:0000313" key="4">
    <source>
        <dbReference type="Proteomes" id="UP000030595"/>
    </source>
</evidence>
<evidence type="ECO:0000256" key="1">
    <source>
        <dbReference type="ARBA" id="ARBA00022723"/>
    </source>
</evidence>
<dbReference type="GO" id="GO:0046872">
    <property type="term" value="F:metal ion binding"/>
    <property type="evidence" value="ECO:0007669"/>
    <property type="project" value="UniProtKB-KW"/>
</dbReference>
<name>A0A0A3IXG3_9BACL</name>
<dbReference type="PROSITE" id="PS00934">
    <property type="entry name" value="GLYOXALASE_I_1"/>
    <property type="match status" value="1"/>
</dbReference>
<dbReference type="InterPro" id="IPR004360">
    <property type="entry name" value="Glyas_Fos-R_dOase_dom"/>
</dbReference>
<feature type="domain" description="VOC" evidence="2">
    <location>
        <begin position="4"/>
        <end position="150"/>
    </location>
</feature>
<dbReference type="GO" id="GO:0004462">
    <property type="term" value="F:lactoylglutathione lyase activity"/>
    <property type="evidence" value="ECO:0007669"/>
    <property type="project" value="InterPro"/>
</dbReference>
<accession>A0A0A3IXG3</accession>
<dbReference type="Gene3D" id="3.10.180.10">
    <property type="entry name" value="2,3-Dihydroxybiphenyl 1,2-Dioxygenase, domain 1"/>
    <property type="match status" value="1"/>
</dbReference>
<dbReference type="OrthoDB" id="371072at2"/>
<keyword evidence="4" id="KW-1185">Reference proteome</keyword>
<reference evidence="3 4" key="1">
    <citation type="submission" date="2014-02" db="EMBL/GenBank/DDBJ databases">
        <title>Draft genome sequence of Lysinibacillus massiliensis CCUG 49529.</title>
        <authorList>
            <person name="Zhang F."/>
            <person name="Wang G."/>
            <person name="Zhang L."/>
        </authorList>
    </citation>
    <scope>NUCLEOTIDE SEQUENCE [LARGE SCALE GENOMIC DNA]</scope>
    <source>
        <strain evidence="3 4">CCUG 49529</strain>
    </source>
</reference>
<dbReference type="InterPro" id="IPR029068">
    <property type="entry name" value="Glyas_Bleomycin-R_OHBP_Dase"/>
</dbReference>
<proteinExistence type="predicted"/>
<dbReference type="RefSeq" id="WP_036179164.1">
    <property type="nucleotide sequence ID" value="NZ_AVCZ01000045.1"/>
</dbReference>
<keyword evidence="1" id="KW-0479">Metal-binding</keyword>
<dbReference type="InterPro" id="IPR018146">
    <property type="entry name" value="Glyoxalase_1_CS"/>
</dbReference>
<protein>
    <recommendedName>
        <fullName evidence="2">VOC domain-containing protein</fullName>
    </recommendedName>
</protein>
<dbReference type="InterPro" id="IPR037523">
    <property type="entry name" value="VOC_core"/>
</dbReference>
<dbReference type="Pfam" id="PF00903">
    <property type="entry name" value="Glyoxalase"/>
    <property type="match status" value="1"/>
</dbReference>
<organism evidence="3 4">
    <name type="scientific">Ureibacillus massiliensis 4400831 = CIP 108448 = CCUG 49529</name>
    <dbReference type="NCBI Taxonomy" id="1211035"/>
    <lineage>
        <taxon>Bacteria</taxon>
        <taxon>Bacillati</taxon>
        <taxon>Bacillota</taxon>
        <taxon>Bacilli</taxon>
        <taxon>Bacillales</taxon>
        <taxon>Caryophanaceae</taxon>
        <taxon>Ureibacillus</taxon>
    </lineage>
</organism>
<gene>
    <name evidence="3" type="ORF">CD30_16815</name>
</gene>
<dbReference type="AlphaFoldDB" id="A0A0A3IXG3"/>
<dbReference type="InterPro" id="IPR051785">
    <property type="entry name" value="MMCE/EMCE_epimerase"/>
</dbReference>
<dbReference type="GO" id="GO:0046491">
    <property type="term" value="P:L-methylmalonyl-CoA metabolic process"/>
    <property type="evidence" value="ECO:0007669"/>
    <property type="project" value="TreeGrafter"/>
</dbReference>
<dbReference type="CDD" id="cd06587">
    <property type="entry name" value="VOC"/>
    <property type="match status" value="1"/>
</dbReference>
<evidence type="ECO:0000313" key="3">
    <source>
        <dbReference type="EMBL" id="KGR89459.1"/>
    </source>
</evidence>
<dbReference type="eggNOG" id="COG0346">
    <property type="taxonomic scope" value="Bacteria"/>
</dbReference>
<evidence type="ECO:0000259" key="2">
    <source>
        <dbReference type="PROSITE" id="PS51819"/>
    </source>
</evidence>